<accession>E9ALV4</accession>
<dbReference type="GO" id="GO:0016236">
    <property type="term" value="P:macroautophagy"/>
    <property type="evidence" value="ECO:0007669"/>
    <property type="project" value="TreeGrafter"/>
</dbReference>
<dbReference type="OrthoDB" id="266518at2759"/>
<protein>
    <recommendedName>
        <fullName evidence="9">Etoposide-induced protein 2.4 (EI24)</fullName>
    </recommendedName>
</protein>
<dbReference type="AlphaFoldDB" id="E9ALV4"/>
<dbReference type="GO" id="GO:0016020">
    <property type="term" value="C:membrane"/>
    <property type="evidence" value="ECO:0007669"/>
    <property type="project" value="UniProtKB-SubCell"/>
</dbReference>
<dbReference type="PANTHER" id="PTHR21389">
    <property type="entry name" value="P53 INDUCED PROTEIN"/>
    <property type="match status" value="1"/>
</dbReference>
<feature type="region of interest" description="Disordered" evidence="5">
    <location>
        <begin position="41"/>
        <end position="98"/>
    </location>
</feature>
<gene>
    <name evidence="7" type="ORF">LMXM_08_29_1190</name>
</gene>
<name>E9ALV4_LEIMU</name>
<dbReference type="EMBL" id="FR799561">
    <property type="protein sequence ID" value="CBZ23909.1"/>
    <property type="molecule type" value="Genomic_DNA"/>
</dbReference>
<evidence type="ECO:0000313" key="8">
    <source>
        <dbReference type="Proteomes" id="UP000007259"/>
    </source>
</evidence>
<keyword evidence="8" id="KW-1185">Reference proteome</keyword>
<dbReference type="RefSeq" id="XP_003872438.1">
    <property type="nucleotide sequence ID" value="XM_003872389.1"/>
</dbReference>
<evidence type="ECO:0000313" key="7">
    <source>
        <dbReference type="EMBL" id="CBZ23909.1"/>
    </source>
</evidence>
<sequence>MPLSLVTSQVRQEVHNFFQGVVESFGVVVVWSSGLDKRRARDGAEVTDEQGSLSPPPFSSTSLADVGERAAAEGAPPTKPTPGSTVPLPRTALLSGSGPGAPRLARTFLMPSWSLLERDPKLWMLLRKNLLANLALACLTLMYMGLSRCLASSTPSSLNSAAVGGRSATTASLSADARSSNGTTSTRSLTTSLVFLLLLWSVRLGLWMLKYVGQWPFYTLLQIIGLVWFSQLYRETWLVRKGWVLRGTELREAPAAGSAKSKVMAGGGGGSDPSAASHHAPPTSPPPSVAAGVALPWLSPIPLYSGAESSGGGKDGTPYEARAFSSSLLLMCAALLRSVPPYIRHTTNLVWRMITHKGPTAVLQDWVLGDASKAAAAAAAAASALTSARHHHAHTSAAASPHQSQTMSTSPDPFATVVLHLESISEVLFKALATMSFALFASAIERLPLIGTPLCAVLNAQLYVFYVFDYRYAAQQQPDAVHHRGSALTYQLRHFEQCSMYYAGYGMSSAVLSLWLTHQLGTVVSVCAVSVLYSWQVVWSGFAVPLPSSRPVPLFSVWFYAVDMAQRHYAVLWRVVVIAILLYLPLDCACWLFGTGV</sequence>
<dbReference type="VEuPathDB" id="TriTrypDB:LmxM.08_29.1190"/>
<evidence type="ECO:0008006" key="9">
    <source>
        <dbReference type="Google" id="ProtNLM"/>
    </source>
</evidence>
<dbReference type="OMA" id="LYRETWL"/>
<feature type="compositionally biased region" description="Low complexity" evidence="5">
    <location>
        <begin position="272"/>
        <end position="281"/>
    </location>
</feature>
<feature type="transmembrane region" description="Helical" evidence="6">
    <location>
        <begin position="450"/>
        <end position="468"/>
    </location>
</feature>
<feature type="region of interest" description="Disordered" evidence="5">
    <location>
        <begin position="256"/>
        <end position="288"/>
    </location>
</feature>
<dbReference type="PhylomeDB" id="E9ALV4"/>
<reference evidence="7 8" key="1">
    <citation type="journal article" date="2011" name="Genome Res.">
        <title>Chromosome and gene copy number variation allow major structural change between species and strains of Leishmania.</title>
        <authorList>
            <person name="Rogers M.B."/>
            <person name="Hilley J.D."/>
            <person name="Dickens N.J."/>
            <person name="Wilkes J."/>
            <person name="Bates P.A."/>
            <person name="Depledge D.P."/>
            <person name="Harris D."/>
            <person name="Her Y."/>
            <person name="Herzyk P."/>
            <person name="Imamura H."/>
            <person name="Otto T.D."/>
            <person name="Sanders M."/>
            <person name="Seeger K."/>
            <person name="Dujardin J.C."/>
            <person name="Berriman M."/>
            <person name="Smith D.F."/>
            <person name="Hertz-Fowler C."/>
            <person name="Mottram J.C."/>
        </authorList>
    </citation>
    <scope>NUCLEOTIDE SEQUENCE [LARGE SCALE GENOMIC DNA]</scope>
    <source>
        <strain evidence="7 8">MHOM/GT/2001/U1103</strain>
    </source>
</reference>
<evidence type="ECO:0000256" key="5">
    <source>
        <dbReference type="SAM" id="MobiDB-lite"/>
    </source>
</evidence>
<dbReference type="GO" id="GO:0005783">
    <property type="term" value="C:endoplasmic reticulum"/>
    <property type="evidence" value="ECO:0007669"/>
    <property type="project" value="TreeGrafter"/>
</dbReference>
<dbReference type="KEGG" id="lmi:LMXM_08_29_1190"/>
<keyword evidence="2 6" id="KW-0812">Transmembrane</keyword>
<comment type="subcellular location">
    <subcellularLocation>
        <location evidence="1">Membrane</location>
        <topology evidence="1">Multi-pass membrane protein</topology>
    </subcellularLocation>
</comment>
<keyword evidence="3 6" id="KW-1133">Transmembrane helix</keyword>
<keyword evidence="4 6" id="KW-0472">Membrane</keyword>
<dbReference type="PANTHER" id="PTHR21389:SF0">
    <property type="entry name" value="ETOPOSIDE-INDUCED PROTEIN 2.4 HOMOLOG"/>
    <property type="match status" value="1"/>
</dbReference>
<evidence type="ECO:0000256" key="6">
    <source>
        <dbReference type="SAM" id="Phobius"/>
    </source>
</evidence>
<evidence type="ECO:0000256" key="1">
    <source>
        <dbReference type="ARBA" id="ARBA00004141"/>
    </source>
</evidence>
<dbReference type="GeneID" id="13447105"/>
<feature type="transmembrane region" description="Helical" evidence="6">
    <location>
        <begin position="510"/>
        <end position="533"/>
    </location>
</feature>
<proteinExistence type="predicted"/>
<dbReference type="Proteomes" id="UP000007259">
    <property type="component" value="Chromosome 8"/>
</dbReference>
<evidence type="ECO:0000256" key="3">
    <source>
        <dbReference type="ARBA" id="ARBA00022989"/>
    </source>
</evidence>
<evidence type="ECO:0000256" key="2">
    <source>
        <dbReference type="ARBA" id="ARBA00022692"/>
    </source>
</evidence>
<feature type="transmembrane region" description="Helical" evidence="6">
    <location>
        <begin position="539"/>
        <end position="560"/>
    </location>
</feature>
<feature type="transmembrane region" description="Helical" evidence="6">
    <location>
        <begin position="572"/>
        <end position="594"/>
    </location>
</feature>
<evidence type="ECO:0000256" key="4">
    <source>
        <dbReference type="ARBA" id="ARBA00023136"/>
    </source>
</evidence>
<organism evidence="7 8">
    <name type="scientific">Leishmania mexicana (strain MHOM/GT/2001/U1103)</name>
    <dbReference type="NCBI Taxonomy" id="929439"/>
    <lineage>
        <taxon>Eukaryota</taxon>
        <taxon>Discoba</taxon>
        <taxon>Euglenozoa</taxon>
        <taxon>Kinetoplastea</taxon>
        <taxon>Metakinetoplastina</taxon>
        <taxon>Trypanosomatida</taxon>
        <taxon>Trypanosomatidae</taxon>
        <taxon>Leishmaniinae</taxon>
        <taxon>Leishmania</taxon>
    </lineage>
</organism>